<proteinExistence type="predicted"/>
<dbReference type="AlphaFoldDB" id="A0A5C3KHF7"/>
<organism evidence="1 2">
    <name type="scientific">Coprinopsis marcescibilis</name>
    <name type="common">Agaric fungus</name>
    <name type="synonym">Psathyrella marcescibilis</name>
    <dbReference type="NCBI Taxonomy" id="230819"/>
    <lineage>
        <taxon>Eukaryota</taxon>
        <taxon>Fungi</taxon>
        <taxon>Dikarya</taxon>
        <taxon>Basidiomycota</taxon>
        <taxon>Agaricomycotina</taxon>
        <taxon>Agaricomycetes</taxon>
        <taxon>Agaricomycetidae</taxon>
        <taxon>Agaricales</taxon>
        <taxon>Agaricineae</taxon>
        <taxon>Psathyrellaceae</taxon>
        <taxon>Coprinopsis</taxon>
    </lineage>
</organism>
<dbReference type="EMBL" id="ML210346">
    <property type="protein sequence ID" value="TFK19327.1"/>
    <property type="molecule type" value="Genomic_DNA"/>
</dbReference>
<evidence type="ECO:0000313" key="1">
    <source>
        <dbReference type="EMBL" id="TFK19327.1"/>
    </source>
</evidence>
<reference evidence="1 2" key="1">
    <citation type="journal article" date="2019" name="Nat. Ecol. Evol.">
        <title>Megaphylogeny resolves global patterns of mushroom evolution.</title>
        <authorList>
            <person name="Varga T."/>
            <person name="Krizsan K."/>
            <person name="Foldi C."/>
            <person name="Dima B."/>
            <person name="Sanchez-Garcia M."/>
            <person name="Sanchez-Ramirez S."/>
            <person name="Szollosi G.J."/>
            <person name="Szarkandi J.G."/>
            <person name="Papp V."/>
            <person name="Albert L."/>
            <person name="Andreopoulos W."/>
            <person name="Angelini C."/>
            <person name="Antonin V."/>
            <person name="Barry K.W."/>
            <person name="Bougher N.L."/>
            <person name="Buchanan P."/>
            <person name="Buyck B."/>
            <person name="Bense V."/>
            <person name="Catcheside P."/>
            <person name="Chovatia M."/>
            <person name="Cooper J."/>
            <person name="Damon W."/>
            <person name="Desjardin D."/>
            <person name="Finy P."/>
            <person name="Geml J."/>
            <person name="Haridas S."/>
            <person name="Hughes K."/>
            <person name="Justo A."/>
            <person name="Karasinski D."/>
            <person name="Kautmanova I."/>
            <person name="Kiss B."/>
            <person name="Kocsube S."/>
            <person name="Kotiranta H."/>
            <person name="LaButti K.M."/>
            <person name="Lechner B.E."/>
            <person name="Liimatainen K."/>
            <person name="Lipzen A."/>
            <person name="Lukacs Z."/>
            <person name="Mihaltcheva S."/>
            <person name="Morgado L.N."/>
            <person name="Niskanen T."/>
            <person name="Noordeloos M.E."/>
            <person name="Ohm R.A."/>
            <person name="Ortiz-Santana B."/>
            <person name="Ovrebo C."/>
            <person name="Racz N."/>
            <person name="Riley R."/>
            <person name="Savchenko A."/>
            <person name="Shiryaev A."/>
            <person name="Soop K."/>
            <person name="Spirin V."/>
            <person name="Szebenyi C."/>
            <person name="Tomsovsky M."/>
            <person name="Tulloss R.E."/>
            <person name="Uehling J."/>
            <person name="Grigoriev I.V."/>
            <person name="Vagvolgyi C."/>
            <person name="Papp T."/>
            <person name="Martin F.M."/>
            <person name="Miettinen O."/>
            <person name="Hibbett D.S."/>
            <person name="Nagy L.G."/>
        </authorList>
    </citation>
    <scope>NUCLEOTIDE SEQUENCE [LARGE SCALE GENOMIC DNA]</scope>
    <source>
        <strain evidence="1 2">CBS 121175</strain>
    </source>
</reference>
<accession>A0A5C3KHF7</accession>
<dbReference type="Proteomes" id="UP000307440">
    <property type="component" value="Unassembled WGS sequence"/>
</dbReference>
<name>A0A5C3KHF7_COPMA</name>
<evidence type="ECO:0000313" key="2">
    <source>
        <dbReference type="Proteomes" id="UP000307440"/>
    </source>
</evidence>
<sequence length="83" mass="9289">MPSSPPCPENTRNQLRIEGALQLSHWFPLKHILNFFQRPQNLNLPSFSILRHGPSPCRTFDGLPTPLSFSSTGWAVVLCLFGA</sequence>
<gene>
    <name evidence="1" type="ORF">FA15DRAFT_213712</name>
</gene>
<protein>
    <submittedName>
        <fullName evidence="1">Uncharacterized protein</fullName>
    </submittedName>
</protein>
<keyword evidence="2" id="KW-1185">Reference proteome</keyword>